<gene>
    <name evidence="2" type="ORF">L798_14885</name>
</gene>
<dbReference type="InParanoid" id="A0A067QP24"/>
<accession>A0A067QP24</accession>
<proteinExistence type="predicted"/>
<feature type="region of interest" description="Disordered" evidence="1">
    <location>
        <begin position="1"/>
        <end position="72"/>
    </location>
</feature>
<name>A0A067QP24_ZOONE</name>
<dbReference type="InterPro" id="IPR008974">
    <property type="entry name" value="TRAF-like"/>
</dbReference>
<dbReference type="Gene3D" id="2.60.210.10">
    <property type="entry name" value="Apoptosis, Tumor Necrosis Factor Receptor Associated Protein 2, Chain A"/>
    <property type="match status" value="1"/>
</dbReference>
<dbReference type="EMBL" id="KK853101">
    <property type="protein sequence ID" value="KDR11343.1"/>
    <property type="molecule type" value="Genomic_DNA"/>
</dbReference>
<sequence length="344" mass="40175">MFQQDETPQEVAEEWKLKNRYDGQKFEQIQEEGGQPPYQPHHKPQSAHHQPQPRLQKENITSRAHVERQHDESRAQFYVNPKQKQKLRDCNPPPEQVQDQNLIEDEYEFKYMKDCIDLLKLDEDDDFCQIQSQELPQHQTGGNSQMYQLQGQSVQCPEMIDTVSQQPYLTGQPNSGPQSLLMHLEGDPNEPVLCPMAKLPHEPCLWKGIKRWRKGHIEMNHYMYLSTNNYVALTFNRVAILSVYTEYFLCYTVTKDDPKKLFCVAQHACQSHNCMLTYQYRCEIRAANGYEKITETRLVAHIADDFTTLNKLGKCVRFDAEVITYFVGTDELNVNFEISIPEPV</sequence>
<evidence type="ECO:0000313" key="2">
    <source>
        <dbReference type="EMBL" id="KDR11343.1"/>
    </source>
</evidence>
<organism evidence="2 3">
    <name type="scientific">Zootermopsis nevadensis</name>
    <name type="common">Dampwood termite</name>
    <dbReference type="NCBI Taxonomy" id="136037"/>
    <lineage>
        <taxon>Eukaryota</taxon>
        <taxon>Metazoa</taxon>
        <taxon>Ecdysozoa</taxon>
        <taxon>Arthropoda</taxon>
        <taxon>Hexapoda</taxon>
        <taxon>Insecta</taxon>
        <taxon>Pterygota</taxon>
        <taxon>Neoptera</taxon>
        <taxon>Polyneoptera</taxon>
        <taxon>Dictyoptera</taxon>
        <taxon>Blattodea</taxon>
        <taxon>Blattoidea</taxon>
        <taxon>Termitoidae</taxon>
        <taxon>Termopsidae</taxon>
        <taxon>Zootermopsis</taxon>
    </lineage>
</organism>
<dbReference type="Proteomes" id="UP000027135">
    <property type="component" value="Unassembled WGS sequence"/>
</dbReference>
<protein>
    <submittedName>
        <fullName evidence="2">Uncharacterized protein</fullName>
    </submittedName>
</protein>
<evidence type="ECO:0000313" key="3">
    <source>
        <dbReference type="Proteomes" id="UP000027135"/>
    </source>
</evidence>
<reference evidence="2 3" key="1">
    <citation type="journal article" date="2014" name="Nat. Commun.">
        <title>Molecular traces of alternative social organization in a termite genome.</title>
        <authorList>
            <person name="Terrapon N."/>
            <person name="Li C."/>
            <person name="Robertson H.M."/>
            <person name="Ji L."/>
            <person name="Meng X."/>
            <person name="Booth W."/>
            <person name="Chen Z."/>
            <person name="Childers C.P."/>
            <person name="Glastad K.M."/>
            <person name="Gokhale K."/>
            <person name="Gowin J."/>
            <person name="Gronenberg W."/>
            <person name="Hermansen R.A."/>
            <person name="Hu H."/>
            <person name="Hunt B.G."/>
            <person name="Huylmans A.K."/>
            <person name="Khalil S.M."/>
            <person name="Mitchell R.D."/>
            <person name="Munoz-Torres M.C."/>
            <person name="Mustard J.A."/>
            <person name="Pan H."/>
            <person name="Reese J.T."/>
            <person name="Scharf M.E."/>
            <person name="Sun F."/>
            <person name="Vogel H."/>
            <person name="Xiao J."/>
            <person name="Yang W."/>
            <person name="Yang Z."/>
            <person name="Yang Z."/>
            <person name="Zhou J."/>
            <person name="Zhu J."/>
            <person name="Brent C.S."/>
            <person name="Elsik C.G."/>
            <person name="Goodisman M.A."/>
            <person name="Liberles D.A."/>
            <person name="Roe R.M."/>
            <person name="Vargo E.L."/>
            <person name="Vilcinskas A."/>
            <person name="Wang J."/>
            <person name="Bornberg-Bauer E."/>
            <person name="Korb J."/>
            <person name="Zhang G."/>
            <person name="Liebig J."/>
        </authorList>
    </citation>
    <scope>NUCLEOTIDE SEQUENCE [LARGE SCALE GENOMIC DNA]</scope>
    <source>
        <tissue evidence="2">Whole organism</tissue>
    </source>
</reference>
<keyword evidence="3" id="KW-1185">Reference proteome</keyword>
<evidence type="ECO:0000256" key="1">
    <source>
        <dbReference type="SAM" id="MobiDB-lite"/>
    </source>
</evidence>
<feature type="compositionally biased region" description="Basic and acidic residues" evidence="1">
    <location>
        <begin position="13"/>
        <end position="25"/>
    </location>
</feature>
<dbReference type="AlphaFoldDB" id="A0A067QP24"/>